<protein>
    <submittedName>
        <fullName evidence="1">Uncharacterized protein</fullName>
    </submittedName>
</protein>
<organism evidence="1 2">
    <name type="scientific">Coccidioides immitis RMSCC 3703</name>
    <dbReference type="NCBI Taxonomy" id="454286"/>
    <lineage>
        <taxon>Eukaryota</taxon>
        <taxon>Fungi</taxon>
        <taxon>Dikarya</taxon>
        <taxon>Ascomycota</taxon>
        <taxon>Pezizomycotina</taxon>
        <taxon>Eurotiomycetes</taxon>
        <taxon>Eurotiomycetidae</taxon>
        <taxon>Onygenales</taxon>
        <taxon>Onygenaceae</taxon>
        <taxon>Coccidioides</taxon>
    </lineage>
</organism>
<evidence type="ECO:0000313" key="1">
    <source>
        <dbReference type="EMBL" id="KMU76726.1"/>
    </source>
</evidence>
<sequence>MQVRMKDTASASSVSEIRSRCYCCAVWTHEEYMNMHRAMHIFMPANPWTEEIWISSNNKAFGFAAPSYAQGPSWATWPNEGQFGCTLAPLPTTTATGVDDGKDYHGIYDLLRPANSRRLDFGFGMAPAPELQLFKQEWIARSPVP</sequence>
<gene>
    <name evidence="1" type="ORF">CISG_05869</name>
</gene>
<proteinExistence type="predicted"/>
<dbReference type="AlphaFoldDB" id="A0A0J8QW74"/>
<accession>A0A0J8QW74</accession>
<dbReference type="STRING" id="454286.A0A0J8QW74"/>
<dbReference type="EMBL" id="DS268148">
    <property type="protein sequence ID" value="KMU76726.1"/>
    <property type="molecule type" value="Genomic_DNA"/>
</dbReference>
<reference evidence="2" key="1">
    <citation type="journal article" date="2010" name="Genome Res.">
        <title>Population genomic sequencing of Coccidioides fungi reveals recent hybridization and transposon control.</title>
        <authorList>
            <person name="Neafsey D.E."/>
            <person name="Barker B.M."/>
            <person name="Sharpton T.J."/>
            <person name="Stajich J.E."/>
            <person name="Park D.J."/>
            <person name="Whiston E."/>
            <person name="Hung C.-Y."/>
            <person name="McMahan C."/>
            <person name="White J."/>
            <person name="Sykes S."/>
            <person name="Heiman D."/>
            <person name="Young S."/>
            <person name="Zeng Q."/>
            <person name="Abouelleil A."/>
            <person name="Aftuck L."/>
            <person name="Bessette D."/>
            <person name="Brown A."/>
            <person name="FitzGerald M."/>
            <person name="Lui A."/>
            <person name="Macdonald J.P."/>
            <person name="Priest M."/>
            <person name="Orbach M.J."/>
            <person name="Galgiani J.N."/>
            <person name="Kirkland T.N."/>
            <person name="Cole G.T."/>
            <person name="Birren B.W."/>
            <person name="Henn M.R."/>
            <person name="Taylor J.W."/>
            <person name="Rounsley S.D."/>
        </authorList>
    </citation>
    <scope>NUCLEOTIDE SEQUENCE [LARGE SCALE GENOMIC DNA]</scope>
    <source>
        <strain evidence="2">RMSCC 3703</strain>
    </source>
</reference>
<name>A0A0J8QW74_COCIT</name>
<evidence type="ECO:0000313" key="2">
    <source>
        <dbReference type="Proteomes" id="UP000054559"/>
    </source>
</evidence>
<dbReference type="Proteomes" id="UP000054559">
    <property type="component" value="Unassembled WGS sequence"/>
</dbReference>